<keyword evidence="5 7" id="KW-1133">Transmembrane helix</keyword>
<feature type="domain" description="ABC transmembrane type-1" evidence="8">
    <location>
        <begin position="89"/>
        <end position="304"/>
    </location>
</feature>
<dbReference type="GO" id="GO:0055085">
    <property type="term" value="P:transmembrane transport"/>
    <property type="evidence" value="ECO:0007669"/>
    <property type="project" value="InterPro"/>
</dbReference>
<dbReference type="PROSITE" id="PS50928">
    <property type="entry name" value="ABC_TM1"/>
    <property type="match status" value="1"/>
</dbReference>
<dbReference type="SUPFAM" id="SSF161098">
    <property type="entry name" value="MetI-like"/>
    <property type="match status" value="1"/>
</dbReference>
<feature type="transmembrane region" description="Helical" evidence="7">
    <location>
        <begin position="92"/>
        <end position="114"/>
    </location>
</feature>
<evidence type="ECO:0000259" key="8">
    <source>
        <dbReference type="PROSITE" id="PS50928"/>
    </source>
</evidence>
<comment type="subcellular location">
    <subcellularLocation>
        <location evidence="1 7">Cell membrane</location>
        <topology evidence="1 7">Multi-pass membrane protein</topology>
    </subcellularLocation>
</comment>
<keyword evidence="10" id="KW-1185">Reference proteome</keyword>
<evidence type="ECO:0000256" key="1">
    <source>
        <dbReference type="ARBA" id="ARBA00004651"/>
    </source>
</evidence>
<comment type="similarity">
    <text evidence="7">Belongs to the binding-protein-dependent transport system permease family.</text>
</comment>
<keyword evidence="6 7" id="KW-0472">Membrane</keyword>
<keyword evidence="2 7" id="KW-0813">Transport</keyword>
<gene>
    <name evidence="9" type="ORF">SAMN05444417_2751</name>
</gene>
<keyword evidence="3" id="KW-1003">Cell membrane</keyword>
<protein>
    <submittedName>
        <fullName evidence="9">Carbohydrate ABC transporter membrane protein 1, CUT1 family</fullName>
    </submittedName>
</protein>
<proteinExistence type="inferred from homology"/>
<feature type="transmembrane region" description="Helical" evidence="7">
    <location>
        <begin position="34"/>
        <end position="59"/>
    </location>
</feature>
<keyword evidence="4 7" id="KW-0812">Transmembrane</keyword>
<name>A0A1M6G8Z4_9RHOB</name>
<evidence type="ECO:0000313" key="10">
    <source>
        <dbReference type="Proteomes" id="UP000184292"/>
    </source>
</evidence>
<reference evidence="9 10" key="1">
    <citation type="submission" date="2016-11" db="EMBL/GenBank/DDBJ databases">
        <authorList>
            <person name="Jaros S."/>
            <person name="Januszkiewicz K."/>
            <person name="Wedrychowicz H."/>
        </authorList>
    </citation>
    <scope>NUCLEOTIDE SEQUENCE [LARGE SCALE GENOMIC DNA]</scope>
    <source>
        <strain evidence="9 10">DSM 100565</strain>
    </source>
</reference>
<dbReference type="RefSeq" id="WP_073331675.1">
    <property type="nucleotide sequence ID" value="NZ_FQYO01000004.1"/>
</dbReference>
<dbReference type="GO" id="GO:0005886">
    <property type="term" value="C:plasma membrane"/>
    <property type="evidence" value="ECO:0007669"/>
    <property type="project" value="UniProtKB-SubCell"/>
</dbReference>
<evidence type="ECO:0000256" key="2">
    <source>
        <dbReference type="ARBA" id="ARBA00022448"/>
    </source>
</evidence>
<dbReference type="Proteomes" id="UP000184292">
    <property type="component" value="Unassembled WGS sequence"/>
</dbReference>
<dbReference type="PANTHER" id="PTHR30193:SF42">
    <property type="entry name" value="ABC TRANSPORTER PERMEASE PROTEIN"/>
    <property type="match status" value="1"/>
</dbReference>
<dbReference type="EMBL" id="FQYO01000004">
    <property type="protein sequence ID" value="SHJ06399.1"/>
    <property type="molecule type" value="Genomic_DNA"/>
</dbReference>
<organism evidence="9 10">
    <name type="scientific">Wenxinia saemankumensis</name>
    <dbReference type="NCBI Taxonomy" id="1447782"/>
    <lineage>
        <taxon>Bacteria</taxon>
        <taxon>Pseudomonadati</taxon>
        <taxon>Pseudomonadota</taxon>
        <taxon>Alphaproteobacteria</taxon>
        <taxon>Rhodobacterales</taxon>
        <taxon>Roseobacteraceae</taxon>
        <taxon>Wenxinia</taxon>
    </lineage>
</organism>
<sequence>MAIADTTATDDRVADRPASAKKPMRLFRNLMPKLALTPMALTAVVVFLGGTIWTVVYSFTSSGLLPRLDWVGLEQYDRLWSTTKWIVSIQNLALYGFLSLIFTLVIGFTLAAMLDRKIRGEAVFRTIFLYPFALSFIVTGLVWQWILNPDYGVQGVVRSLGWESFTFNPLNNPDIVMYGLLIAGLWQGTGLIMCIMLAGLRGIDEDIWKATRVDGIGTVKTYVQVIIPMMRPVFVTSVVLIASGIIKLYDLVVAQTSGGPGISSEVPAKYVMTAMFGGQNLGQGFAASSMMLLGVVIILVPWAFLEFGGRKKRV</sequence>
<dbReference type="AlphaFoldDB" id="A0A1M6G8Z4"/>
<feature type="transmembrane region" description="Helical" evidence="7">
    <location>
        <begin position="175"/>
        <end position="200"/>
    </location>
</feature>
<dbReference type="OrthoDB" id="9801818at2"/>
<dbReference type="PANTHER" id="PTHR30193">
    <property type="entry name" value="ABC TRANSPORTER PERMEASE PROTEIN"/>
    <property type="match status" value="1"/>
</dbReference>
<dbReference type="STRING" id="1447782.SAMN05444417_2751"/>
<dbReference type="InterPro" id="IPR035906">
    <property type="entry name" value="MetI-like_sf"/>
</dbReference>
<dbReference type="Gene3D" id="1.10.3720.10">
    <property type="entry name" value="MetI-like"/>
    <property type="match status" value="1"/>
</dbReference>
<dbReference type="InterPro" id="IPR051393">
    <property type="entry name" value="ABC_transporter_permease"/>
</dbReference>
<evidence type="ECO:0000313" key="9">
    <source>
        <dbReference type="EMBL" id="SHJ06399.1"/>
    </source>
</evidence>
<evidence type="ECO:0000256" key="4">
    <source>
        <dbReference type="ARBA" id="ARBA00022692"/>
    </source>
</evidence>
<feature type="transmembrane region" description="Helical" evidence="7">
    <location>
        <begin position="285"/>
        <end position="305"/>
    </location>
</feature>
<evidence type="ECO:0000256" key="6">
    <source>
        <dbReference type="ARBA" id="ARBA00023136"/>
    </source>
</evidence>
<feature type="transmembrane region" description="Helical" evidence="7">
    <location>
        <begin position="221"/>
        <end position="246"/>
    </location>
</feature>
<evidence type="ECO:0000256" key="3">
    <source>
        <dbReference type="ARBA" id="ARBA00022475"/>
    </source>
</evidence>
<accession>A0A1M6G8Z4</accession>
<evidence type="ECO:0000256" key="5">
    <source>
        <dbReference type="ARBA" id="ARBA00022989"/>
    </source>
</evidence>
<evidence type="ECO:0000256" key="7">
    <source>
        <dbReference type="RuleBase" id="RU363032"/>
    </source>
</evidence>
<feature type="transmembrane region" description="Helical" evidence="7">
    <location>
        <begin position="126"/>
        <end position="146"/>
    </location>
</feature>
<dbReference type="Pfam" id="PF00528">
    <property type="entry name" value="BPD_transp_1"/>
    <property type="match status" value="1"/>
</dbReference>
<dbReference type="InterPro" id="IPR000515">
    <property type="entry name" value="MetI-like"/>
</dbReference>